<dbReference type="Pfam" id="PF01428">
    <property type="entry name" value="zf-AN1"/>
    <property type="match status" value="1"/>
</dbReference>
<accession>A0A9Q0JTF9</accession>
<evidence type="ECO:0000256" key="1">
    <source>
        <dbReference type="ARBA" id="ARBA00003732"/>
    </source>
</evidence>
<gene>
    <name evidence="8" type="ORF">NE237_029036</name>
</gene>
<dbReference type="PROSITE" id="PS51036">
    <property type="entry name" value="ZF_A20"/>
    <property type="match status" value="1"/>
</dbReference>
<dbReference type="OrthoDB" id="428577at2759"/>
<dbReference type="AlphaFoldDB" id="A0A9Q0JTF9"/>
<sequence length="157" mass="17438">MASKENKTAPDSLPLCANRCGFHGSPTTLNLCSKCYRDYCLQQEQQLRRIITSDKAVVVDSSSSSSSWATPSSSSQCSSPVGSVGSAVGYEVKNRCEYCNKRVKMIMLGFKCRCGCTFCPKHRYPEMHECTFDFKAVGRNAIAKDNPVIKPDKIQRF</sequence>
<dbReference type="Pfam" id="PF01754">
    <property type="entry name" value="zf-A20"/>
    <property type="match status" value="1"/>
</dbReference>
<dbReference type="Gene3D" id="4.10.1110.10">
    <property type="entry name" value="AN1-like Zinc finger"/>
    <property type="match status" value="1"/>
</dbReference>
<evidence type="ECO:0000256" key="3">
    <source>
        <dbReference type="ARBA" id="ARBA00022771"/>
    </source>
</evidence>
<evidence type="ECO:0000259" key="6">
    <source>
        <dbReference type="PROSITE" id="PS51036"/>
    </source>
</evidence>
<dbReference type="SMART" id="SM00154">
    <property type="entry name" value="ZnF_AN1"/>
    <property type="match status" value="1"/>
</dbReference>
<dbReference type="PANTHER" id="PTHR10634:SF67">
    <property type="entry name" value="AN1-TYPE ZINC FINGER PROTEIN 3"/>
    <property type="match status" value="1"/>
</dbReference>
<evidence type="ECO:0000313" key="8">
    <source>
        <dbReference type="EMBL" id="KAJ4952204.1"/>
    </source>
</evidence>
<feature type="domain" description="A20-type" evidence="6">
    <location>
        <begin position="10"/>
        <end position="44"/>
    </location>
</feature>
<dbReference type="GO" id="GO:0008270">
    <property type="term" value="F:zinc ion binding"/>
    <property type="evidence" value="ECO:0007669"/>
    <property type="project" value="UniProtKB-KW"/>
</dbReference>
<dbReference type="InterPro" id="IPR035896">
    <property type="entry name" value="AN1-like_Znf"/>
</dbReference>
<dbReference type="SMART" id="SM00259">
    <property type="entry name" value="ZnF_A20"/>
    <property type="match status" value="1"/>
</dbReference>
<dbReference type="GO" id="GO:0003677">
    <property type="term" value="F:DNA binding"/>
    <property type="evidence" value="ECO:0007669"/>
    <property type="project" value="InterPro"/>
</dbReference>
<feature type="domain" description="AN1-type" evidence="7">
    <location>
        <begin position="90"/>
        <end position="138"/>
    </location>
</feature>
<dbReference type="Proteomes" id="UP001141806">
    <property type="component" value="Unassembled WGS sequence"/>
</dbReference>
<dbReference type="EMBL" id="JAMYWD010000012">
    <property type="protein sequence ID" value="KAJ4952204.1"/>
    <property type="molecule type" value="Genomic_DNA"/>
</dbReference>
<dbReference type="PROSITE" id="PS51039">
    <property type="entry name" value="ZF_AN1"/>
    <property type="match status" value="1"/>
</dbReference>
<reference evidence="8" key="1">
    <citation type="journal article" date="2023" name="Plant J.">
        <title>The genome of the king protea, Protea cynaroides.</title>
        <authorList>
            <person name="Chang J."/>
            <person name="Duong T.A."/>
            <person name="Schoeman C."/>
            <person name="Ma X."/>
            <person name="Roodt D."/>
            <person name="Barker N."/>
            <person name="Li Z."/>
            <person name="Van de Peer Y."/>
            <person name="Mizrachi E."/>
        </authorList>
    </citation>
    <scope>NUCLEOTIDE SEQUENCE</scope>
    <source>
        <tissue evidence="8">Young leaves</tissue>
    </source>
</reference>
<keyword evidence="9" id="KW-1185">Reference proteome</keyword>
<dbReference type="SUPFAM" id="SSF118310">
    <property type="entry name" value="AN1-like Zinc finger"/>
    <property type="match status" value="1"/>
</dbReference>
<dbReference type="InterPro" id="IPR002653">
    <property type="entry name" value="Znf_A20"/>
</dbReference>
<comment type="caution">
    <text evidence="8">The sequence shown here is derived from an EMBL/GenBank/DDBJ whole genome shotgun (WGS) entry which is preliminary data.</text>
</comment>
<dbReference type="Gene3D" id="1.20.5.4770">
    <property type="match status" value="1"/>
</dbReference>
<keyword evidence="3 5" id="KW-0863">Zinc-finger</keyword>
<evidence type="ECO:0000313" key="9">
    <source>
        <dbReference type="Proteomes" id="UP001141806"/>
    </source>
</evidence>
<organism evidence="8 9">
    <name type="scientific">Protea cynaroides</name>
    <dbReference type="NCBI Taxonomy" id="273540"/>
    <lineage>
        <taxon>Eukaryota</taxon>
        <taxon>Viridiplantae</taxon>
        <taxon>Streptophyta</taxon>
        <taxon>Embryophyta</taxon>
        <taxon>Tracheophyta</taxon>
        <taxon>Spermatophyta</taxon>
        <taxon>Magnoliopsida</taxon>
        <taxon>Proteales</taxon>
        <taxon>Proteaceae</taxon>
        <taxon>Protea</taxon>
    </lineage>
</organism>
<evidence type="ECO:0000256" key="4">
    <source>
        <dbReference type="ARBA" id="ARBA00022833"/>
    </source>
</evidence>
<protein>
    <submittedName>
        <fullName evidence="8">Uncharacterized protein</fullName>
    </submittedName>
</protein>
<dbReference type="InterPro" id="IPR000058">
    <property type="entry name" value="Znf_AN1"/>
</dbReference>
<dbReference type="InterPro" id="IPR050652">
    <property type="entry name" value="AN1_A20_ZnFinger"/>
</dbReference>
<keyword evidence="4" id="KW-0862">Zinc</keyword>
<dbReference type="SUPFAM" id="SSF57716">
    <property type="entry name" value="Glucocorticoid receptor-like (DNA-binding domain)"/>
    <property type="match status" value="1"/>
</dbReference>
<evidence type="ECO:0000256" key="5">
    <source>
        <dbReference type="PROSITE-ProRule" id="PRU00449"/>
    </source>
</evidence>
<proteinExistence type="predicted"/>
<comment type="function">
    <text evidence="1">May be involved in environmental stress response.</text>
</comment>
<name>A0A9Q0JTF9_9MAGN</name>
<keyword evidence="2" id="KW-0479">Metal-binding</keyword>
<evidence type="ECO:0000256" key="2">
    <source>
        <dbReference type="ARBA" id="ARBA00022723"/>
    </source>
</evidence>
<dbReference type="PANTHER" id="PTHR10634">
    <property type="entry name" value="AN1-TYPE ZINC FINGER PROTEIN"/>
    <property type="match status" value="1"/>
</dbReference>
<evidence type="ECO:0000259" key="7">
    <source>
        <dbReference type="PROSITE" id="PS51039"/>
    </source>
</evidence>